<dbReference type="EMBL" id="CP031222">
    <property type="protein sequence ID" value="AXI01436.1"/>
    <property type="molecule type" value="Genomic_DNA"/>
</dbReference>
<dbReference type="EMBL" id="CP031222">
    <property type="protein sequence ID" value="AXI04382.1"/>
    <property type="molecule type" value="Genomic_DNA"/>
</dbReference>
<evidence type="ECO:0000313" key="1">
    <source>
        <dbReference type="EMBL" id="AXI01436.1"/>
    </source>
</evidence>
<sequence length="108" mass="11839">MQQLPPIYRGDPFIYTGTYKPQGIATQITSDVILSASVCSKHGKTPLNLIINPDQVNNVGVFTISSNDTKHWHDQSFLTIEISVLGVATAPARAAFYVKEAPCHSHCR</sequence>
<name>A0A345P2C7_9GAMM</name>
<dbReference type="KEGG" id="mbah:HYN46_16990"/>
<reference evidence="1 3" key="1">
    <citation type="submission" date="2018-07" db="EMBL/GenBank/DDBJ databases">
        <title>Genome sequencing of Moraxellaceae gen. HYN0046.</title>
        <authorList>
            <person name="Kim M."/>
            <person name="Yi H."/>
        </authorList>
    </citation>
    <scope>NUCLEOTIDE SEQUENCE [LARGE SCALE GENOMIC DNA]</scope>
    <source>
        <strain evidence="1 3">HYN0046</strain>
    </source>
</reference>
<dbReference type="AlphaFoldDB" id="A0A345P2C7"/>
<dbReference type="KEGG" id="mbah:HYN46_00075"/>
<dbReference type="RefSeq" id="WP_114897548.1">
    <property type="nucleotide sequence ID" value="NZ_CP031222.1"/>
</dbReference>
<organism evidence="1 3">
    <name type="scientific">Aquirhabdus parva</name>
    <dbReference type="NCBI Taxonomy" id="2283318"/>
    <lineage>
        <taxon>Bacteria</taxon>
        <taxon>Pseudomonadati</taxon>
        <taxon>Pseudomonadota</taxon>
        <taxon>Gammaproteobacteria</taxon>
        <taxon>Moraxellales</taxon>
        <taxon>Moraxellaceae</taxon>
        <taxon>Aquirhabdus</taxon>
    </lineage>
</organism>
<evidence type="ECO:0000313" key="3">
    <source>
        <dbReference type="Proteomes" id="UP000253940"/>
    </source>
</evidence>
<dbReference type="Proteomes" id="UP000253940">
    <property type="component" value="Chromosome"/>
</dbReference>
<proteinExistence type="predicted"/>
<keyword evidence="3" id="KW-1185">Reference proteome</keyword>
<evidence type="ECO:0000313" key="2">
    <source>
        <dbReference type="EMBL" id="AXI04382.1"/>
    </source>
</evidence>
<accession>A0A345P2C7</accession>
<gene>
    <name evidence="1" type="ORF">HYN46_00075</name>
    <name evidence="2" type="ORF">HYN46_16990</name>
</gene>
<protein>
    <submittedName>
        <fullName evidence="1">Uncharacterized protein</fullName>
    </submittedName>
</protein>